<evidence type="ECO:0000313" key="4">
    <source>
        <dbReference type="Proteomes" id="UP000599312"/>
    </source>
</evidence>
<dbReference type="InterPro" id="IPR037923">
    <property type="entry name" value="HTH-like"/>
</dbReference>
<keyword evidence="4" id="KW-1185">Reference proteome</keyword>
<reference evidence="3" key="1">
    <citation type="submission" date="2020-11" db="EMBL/GenBank/DDBJ databases">
        <authorList>
            <person name="Kim M.K."/>
        </authorList>
    </citation>
    <scope>NUCLEOTIDE SEQUENCE</scope>
    <source>
        <strain evidence="3">BT350</strain>
    </source>
</reference>
<dbReference type="Pfam" id="PF02311">
    <property type="entry name" value="AraC_binding"/>
    <property type="match status" value="1"/>
</dbReference>
<sequence>MVAPEDSLDPGLKGYGDETFFWRVPRHHGLGCLRATFRRHSYARHTHETYAIAAVLSGCETFFHRGEQHYV</sequence>
<comment type="caution">
    <text evidence="3">The sequence shown here is derived from an EMBL/GenBank/DDBJ whole genome shotgun (WGS) entry which is preliminary data.</text>
</comment>
<name>A0A931BQU5_9HYPH</name>
<evidence type="ECO:0000259" key="2">
    <source>
        <dbReference type="Pfam" id="PF02311"/>
    </source>
</evidence>
<evidence type="ECO:0000313" key="3">
    <source>
        <dbReference type="EMBL" id="MBF9233580.1"/>
    </source>
</evidence>
<dbReference type="AlphaFoldDB" id="A0A931BQU5"/>
<organism evidence="3 4">
    <name type="scientific">Microvirga alba</name>
    <dbReference type="NCBI Taxonomy" id="2791025"/>
    <lineage>
        <taxon>Bacteria</taxon>
        <taxon>Pseudomonadati</taxon>
        <taxon>Pseudomonadota</taxon>
        <taxon>Alphaproteobacteria</taxon>
        <taxon>Hyphomicrobiales</taxon>
        <taxon>Methylobacteriaceae</taxon>
        <taxon>Microvirga</taxon>
    </lineage>
</organism>
<keyword evidence="1" id="KW-0238">DNA-binding</keyword>
<gene>
    <name evidence="3" type="ORF">I2H38_09350</name>
</gene>
<dbReference type="Proteomes" id="UP000599312">
    <property type="component" value="Unassembled WGS sequence"/>
</dbReference>
<dbReference type="GO" id="GO:0006355">
    <property type="term" value="P:regulation of DNA-templated transcription"/>
    <property type="evidence" value="ECO:0007669"/>
    <property type="project" value="InterPro"/>
</dbReference>
<protein>
    <submittedName>
        <fullName evidence="3">AraC family ligand binding domain-containing protein</fullName>
    </submittedName>
</protein>
<feature type="domain" description="AraC-type arabinose-binding/dimerisation" evidence="2">
    <location>
        <begin position="29"/>
        <end position="70"/>
    </location>
</feature>
<proteinExistence type="predicted"/>
<dbReference type="EMBL" id="JADQDO010000003">
    <property type="protein sequence ID" value="MBF9233580.1"/>
    <property type="molecule type" value="Genomic_DNA"/>
</dbReference>
<evidence type="ECO:0000256" key="1">
    <source>
        <dbReference type="ARBA" id="ARBA00023125"/>
    </source>
</evidence>
<dbReference type="InterPro" id="IPR003313">
    <property type="entry name" value="AraC-bd"/>
</dbReference>
<accession>A0A931BQU5</accession>
<dbReference type="GO" id="GO:0003677">
    <property type="term" value="F:DNA binding"/>
    <property type="evidence" value="ECO:0007669"/>
    <property type="project" value="UniProtKB-KW"/>
</dbReference>
<dbReference type="SUPFAM" id="SSF51215">
    <property type="entry name" value="Regulatory protein AraC"/>
    <property type="match status" value="1"/>
</dbReference>